<accession>A0A9W4MTI7</accession>
<name>A0A9W4MTI7_PENOL</name>
<dbReference type="EMBL" id="CAJVOS010000022">
    <property type="protein sequence ID" value="CAG8092019.1"/>
    <property type="molecule type" value="Genomic_DNA"/>
</dbReference>
<evidence type="ECO:0000313" key="1">
    <source>
        <dbReference type="EMBL" id="CAG8092019.1"/>
    </source>
</evidence>
<protein>
    <submittedName>
        <fullName evidence="1">Uncharacterized protein</fullName>
    </submittedName>
</protein>
<dbReference type="Pfam" id="PF11905">
    <property type="entry name" value="DUF3425"/>
    <property type="match status" value="1"/>
</dbReference>
<proteinExistence type="predicted"/>
<dbReference type="Proteomes" id="UP001153618">
    <property type="component" value="Unassembled WGS sequence"/>
</dbReference>
<evidence type="ECO:0000313" key="2">
    <source>
        <dbReference type="Proteomes" id="UP001153618"/>
    </source>
</evidence>
<gene>
    <name evidence="1" type="ORF">POLS_LOCUS4419</name>
</gene>
<dbReference type="PANTHER" id="PTHR38116:SF1">
    <property type="entry name" value="BZIP DOMAIN-CONTAINING PROTEIN"/>
    <property type="match status" value="1"/>
</dbReference>
<dbReference type="OrthoDB" id="2245989at2759"/>
<dbReference type="PANTHER" id="PTHR38116">
    <property type="entry name" value="CHROMOSOME 7, WHOLE GENOME SHOTGUN SEQUENCE"/>
    <property type="match status" value="1"/>
</dbReference>
<organism evidence="1 2">
    <name type="scientific">Penicillium olsonii</name>
    <dbReference type="NCBI Taxonomy" id="99116"/>
    <lineage>
        <taxon>Eukaryota</taxon>
        <taxon>Fungi</taxon>
        <taxon>Dikarya</taxon>
        <taxon>Ascomycota</taxon>
        <taxon>Pezizomycotina</taxon>
        <taxon>Eurotiomycetes</taxon>
        <taxon>Eurotiomycetidae</taxon>
        <taxon>Eurotiales</taxon>
        <taxon>Aspergillaceae</taxon>
        <taxon>Penicillium</taxon>
    </lineage>
</organism>
<comment type="caution">
    <text evidence="1">The sequence shown here is derived from an EMBL/GenBank/DDBJ whole genome shotgun (WGS) entry which is preliminary data.</text>
</comment>
<keyword evidence="2" id="KW-1185">Reference proteome</keyword>
<reference evidence="1" key="1">
    <citation type="submission" date="2021-07" db="EMBL/GenBank/DDBJ databases">
        <authorList>
            <person name="Branca A.L. A."/>
        </authorList>
    </citation>
    <scope>NUCLEOTIDE SEQUENCE</scope>
</reference>
<dbReference type="AlphaFoldDB" id="A0A9W4MTI7"/>
<dbReference type="InterPro" id="IPR021833">
    <property type="entry name" value="DUF3425"/>
</dbReference>
<sequence length="198" mass="22398">MSQQKVCGSICEPRTTQDIPVSELHLRALHWINNPTLTPNPSFCAAQYNLLIATFANAQLMGLTLDLLQEDLASQFNLVGPSSLHLPPTLWPSKLQRKVLHHPWIDLLPMSSMREGILSRLDTIDEDEACGDIFGICSSSGDSGLLVWGEAWDPLAYEASPDLIRKWFWIAKECPDVIRSTNYWRRRRGEKALVIEEE</sequence>